<dbReference type="InterPro" id="IPR036847">
    <property type="entry name" value="RimP_C_sf"/>
</dbReference>
<reference evidence="1 2" key="1">
    <citation type="submission" date="2019-01" db="EMBL/GenBank/DDBJ databases">
        <title>Complete sequence and annotation of the Mycoplasma phocirhinis strain 852T genome.</title>
        <authorList>
            <person name="Frasca S.Jr."/>
            <person name="Kutish G.F."/>
            <person name="Castellanos Gell J."/>
            <person name="Michaels D.L."/>
            <person name="Brown D.R."/>
        </authorList>
    </citation>
    <scope>NUCLEOTIDE SEQUENCE [LARGE SCALE GENOMIC DNA]</scope>
    <source>
        <strain evidence="1 2">852</strain>
    </source>
</reference>
<dbReference type="EMBL" id="CP034841">
    <property type="protein sequence ID" value="QBF34344.1"/>
    <property type="molecule type" value="Genomic_DNA"/>
</dbReference>
<organism evidence="1 2">
    <name type="scientific">Mycoplasmopsis phocirhinis</name>
    <dbReference type="NCBI Taxonomy" id="142650"/>
    <lineage>
        <taxon>Bacteria</taxon>
        <taxon>Bacillati</taxon>
        <taxon>Mycoplasmatota</taxon>
        <taxon>Mycoplasmoidales</taxon>
        <taxon>Metamycoplasmataceae</taxon>
        <taxon>Mycoplasmopsis</taxon>
    </lineage>
</organism>
<sequence>MLNWKLRLQEQFGDTIIDAKETTIDSLFVLDITVKHTDLSKVNAVSSFINDWLNTQNIERFDSICVHSPGISLDYSLTELHNHVGEEILIKLHKNENKVNEYKATLLEVFEDAILLRWNQKGNIRKIKLAKSNIASVQKYVKF</sequence>
<gene>
    <name evidence="1" type="ORF">EG856_00110</name>
</gene>
<protein>
    <submittedName>
        <fullName evidence="1">Ribosome assembly cofactor RimP</fullName>
    </submittedName>
</protein>
<evidence type="ECO:0000313" key="2">
    <source>
        <dbReference type="Proteomes" id="UP000289326"/>
    </source>
</evidence>
<proteinExistence type="predicted"/>
<dbReference type="Gene3D" id="2.30.30.180">
    <property type="entry name" value="Ribosome maturation factor RimP, C-terminal domain"/>
    <property type="match status" value="1"/>
</dbReference>
<evidence type="ECO:0000313" key="1">
    <source>
        <dbReference type="EMBL" id="QBF34344.1"/>
    </source>
</evidence>
<name>A0A4P6MRS2_9BACT</name>
<dbReference type="AlphaFoldDB" id="A0A4P6MRS2"/>
<dbReference type="SUPFAM" id="SSF74942">
    <property type="entry name" value="YhbC-like, C-terminal domain"/>
    <property type="match status" value="1"/>
</dbReference>
<dbReference type="Proteomes" id="UP000289326">
    <property type="component" value="Chromosome"/>
</dbReference>
<dbReference type="OrthoDB" id="399086at2"/>
<dbReference type="RefSeq" id="WP_130429122.1">
    <property type="nucleotide sequence ID" value="NZ_CP034841.1"/>
</dbReference>
<dbReference type="KEGG" id="mphi:EG856_00110"/>
<keyword evidence="2" id="KW-1185">Reference proteome</keyword>
<accession>A0A4P6MRS2</accession>